<dbReference type="GO" id="GO:0016114">
    <property type="term" value="P:terpenoid biosynthetic process"/>
    <property type="evidence" value="ECO:0007669"/>
    <property type="project" value="InterPro"/>
</dbReference>
<comment type="caution">
    <text evidence="7">The sequence shown here is derived from an EMBL/GenBank/DDBJ whole genome shotgun (WGS) entry which is preliminary data.</text>
</comment>
<evidence type="ECO:0008006" key="9">
    <source>
        <dbReference type="Google" id="ProtNLM"/>
    </source>
</evidence>
<proteinExistence type="predicted"/>
<dbReference type="GO" id="GO:0008661">
    <property type="term" value="F:1-deoxy-D-xylulose-5-phosphate synthase activity"/>
    <property type="evidence" value="ECO:0007669"/>
    <property type="project" value="InterPro"/>
</dbReference>
<dbReference type="EMBL" id="RBAM01000001">
    <property type="protein sequence ID" value="RKN77735.1"/>
    <property type="molecule type" value="Genomic_DNA"/>
</dbReference>
<dbReference type="InterPro" id="IPR005477">
    <property type="entry name" value="Dxylulose-5-P_synthase"/>
</dbReference>
<dbReference type="AlphaFoldDB" id="A0A3B0BWF3"/>
<sequence length="139" mass="14580">MVNAARPCGAVCGRWRPGPNPGVVELTIALYRGFGFPRDALVFGIGHQGYVHRPLARRQAGFGALRQPGAGRAAASGSERRGGTAPVQPRILRSSPGLGRCARSAHRQGGMHAFSCRRVALRLPSRDSASALGLAGSAW</sequence>
<reference evidence="7 8" key="1">
    <citation type="journal article" date="2015" name="Antonie Van Leeuwenhoek">
        <title>Streptomyces klenkii sp. nov., isolated from deep marine sediment.</title>
        <authorList>
            <person name="Veyisoglu A."/>
            <person name="Sahin N."/>
        </authorList>
    </citation>
    <scope>NUCLEOTIDE SEQUENCE [LARGE SCALE GENOMIC DNA]</scope>
    <source>
        <strain evidence="7 8">KCTC 29202</strain>
    </source>
</reference>
<accession>A0A3B0BWF3</accession>
<comment type="subunit">
    <text evidence="2">Homodimer.</text>
</comment>
<protein>
    <recommendedName>
        <fullName evidence="9">Transketolase signature 1 domain-containing protein</fullName>
    </recommendedName>
</protein>
<keyword evidence="4" id="KW-0460">Magnesium</keyword>
<dbReference type="SUPFAM" id="SSF52518">
    <property type="entry name" value="Thiamin diphosphate-binding fold (THDP-binding)"/>
    <property type="match status" value="1"/>
</dbReference>
<evidence type="ECO:0000256" key="3">
    <source>
        <dbReference type="ARBA" id="ARBA00022679"/>
    </source>
</evidence>
<dbReference type="Pfam" id="PF13292">
    <property type="entry name" value="DXP_synthase_N"/>
    <property type="match status" value="1"/>
</dbReference>
<gene>
    <name evidence="7" type="ORF">D7231_03340</name>
</gene>
<feature type="region of interest" description="Disordered" evidence="6">
    <location>
        <begin position="67"/>
        <end position="90"/>
    </location>
</feature>
<evidence type="ECO:0000256" key="2">
    <source>
        <dbReference type="ARBA" id="ARBA00011738"/>
    </source>
</evidence>
<name>A0A3B0BWF3_9ACTN</name>
<organism evidence="7 8">
    <name type="scientific">Streptomyces klenkii</name>
    <dbReference type="NCBI Taxonomy" id="1420899"/>
    <lineage>
        <taxon>Bacteria</taxon>
        <taxon>Bacillati</taxon>
        <taxon>Actinomycetota</taxon>
        <taxon>Actinomycetes</taxon>
        <taxon>Kitasatosporales</taxon>
        <taxon>Streptomycetaceae</taxon>
        <taxon>Streptomyces</taxon>
    </lineage>
</organism>
<dbReference type="Proteomes" id="UP000270343">
    <property type="component" value="Unassembled WGS sequence"/>
</dbReference>
<evidence type="ECO:0000313" key="8">
    <source>
        <dbReference type="Proteomes" id="UP000270343"/>
    </source>
</evidence>
<keyword evidence="5" id="KW-0786">Thiamine pyrophosphate</keyword>
<dbReference type="InterPro" id="IPR029061">
    <property type="entry name" value="THDP-binding"/>
</dbReference>
<keyword evidence="3" id="KW-0808">Transferase</keyword>
<evidence type="ECO:0000256" key="5">
    <source>
        <dbReference type="ARBA" id="ARBA00023052"/>
    </source>
</evidence>
<dbReference type="GO" id="GO:0000287">
    <property type="term" value="F:magnesium ion binding"/>
    <property type="evidence" value="ECO:0007669"/>
    <property type="project" value="UniProtKB-ARBA"/>
</dbReference>
<evidence type="ECO:0000256" key="6">
    <source>
        <dbReference type="SAM" id="MobiDB-lite"/>
    </source>
</evidence>
<evidence type="ECO:0000256" key="1">
    <source>
        <dbReference type="ARBA" id="ARBA00001946"/>
    </source>
</evidence>
<dbReference type="Gene3D" id="3.40.50.970">
    <property type="match status" value="1"/>
</dbReference>
<evidence type="ECO:0000256" key="4">
    <source>
        <dbReference type="ARBA" id="ARBA00022842"/>
    </source>
</evidence>
<comment type="cofactor">
    <cofactor evidence="1">
        <name>Mg(2+)</name>
        <dbReference type="ChEBI" id="CHEBI:18420"/>
    </cofactor>
</comment>
<keyword evidence="8" id="KW-1185">Reference proteome</keyword>
<evidence type="ECO:0000313" key="7">
    <source>
        <dbReference type="EMBL" id="RKN77735.1"/>
    </source>
</evidence>